<keyword evidence="8" id="KW-0479">Metal-binding</keyword>
<evidence type="ECO:0000256" key="8">
    <source>
        <dbReference type="PROSITE-ProRule" id="PRU00047"/>
    </source>
</evidence>
<dbReference type="PROSITE" id="PS51192">
    <property type="entry name" value="HELICASE_ATP_BIND_1"/>
    <property type="match status" value="1"/>
</dbReference>
<keyword evidence="3" id="KW-0547">Nucleotide-binding</keyword>
<dbReference type="Pfam" id="PF00270">
    <property type="entry name" value="DEAD"/>
    <property type="match status" value="1"/>
</dbReference>
<feature type="domain" description="DEAD-box RNA helicase Q" evidence="14">
    <location>
        <begin position="357"/>
        <end position="385"/>
    </location>
</feature>
<accession>A0A1W5RS64</accession>
<dbReference type="CDD" id="cd18052">
    <property type="entry name" value="DEADc_DDX4"/>
    <property type="match status" value="1"/>
</dbReference>
<dbReference type="AlphaFoldDB" id="A0A1W5RS64"/>
<dbReference type="GO" id="GO:0016787">
    <property type="term" value="F:hydrolase activity"/>
    <property type="evidence" value="ECO:0007669"/>
    <property type="project" value="UniProtKB-KW"/>
</dbReference>
<proteinExistence type="evidence at transcript level"/>
<evidence type="ECO:0000256" key="2">
    <source>
        <dbReference type="ARBA" id="ARBA00012552"/>
    </source>
</evidence>
<dbReference type="InterPro" id="IPR001878">
    <property type="entry name" value="Znf_CCHC"/>
</dbReference>
<feature type="domain" description="Helicase ATP-binding" evidence="12">
    <location>
        <begin position="388"/>
        <end position="571"/>
    </location>
</feature>
<comment type="catalytic activity">
    <reaction evidence="7">
        <text>ATP + H2O = ADP + phosphate + H(+)</text>
        <dbReference type="Rhea" id="RHEA:13065"/>
        <dbReference type="ChEBI" id="CHEBI:15377"/>
        <dbReference type="ChEBI" id="CHEBI:15378"/>
        <dbReference type="ChEBI" id="CHEBI:30616"/>
        <dbReference type="ChEBI" id="CHEBI:43474"/>
        <dbReference type="ChEBI" id="CHEBI:456216"/>
        <dbReference type="EC" id="3.6.4.13"/>
    </reaction>
</comment>
<dbReference type="PROSITE" id="PS51195">
    <property type="entry name" value="Q_MOTIF"/>
    <property type="match status" value="1"/>
</dbReference>
<feature type="region of interest" description="Disordered" evidence="10">
    <location>
        <begin position="751"/>
        <end position="770"/>
    </location>
</feature>
<dbReference type="InterPro" id="IPR011545">
    <property type="entry name" value="DEAD/DEAH_box_helicase_dom"/>
</dbReference>
<dbReference type="InterPro" id="IPR027417">
    <property type="entry name" value="P-loop_NTPase"/>
</dbReference>
<dbReference type="FunFam" id="3.40.50.300:FF:000008">
    <property type="entry name" value="ATP-dependent RNA helicase RhlB"/>
    <property type="match status" value="1"/>
</dbReference>
<dbReference type="GO" id="GO:0008270">
    <property type="term" value="F:zinc ion binding"/>
    <property type="evidence" value="ECO:0007669"/>
    <property type="project" value="UniProtKB-KW"/>
</dbReference>
<evidence type="ECO:0000256" key="4">
    <source>
        <dbReference type="ARBA" id="ARBA00022801"/>
    </source>
</evidence>
<keyword evidence="8" id="KW-0862">Zinc</keyword>
<keyword evidence="4" id="KW-0378">Hydrolase</keyword>
<feature type="domain" description="CCHC-type" evidence="11">
    <location>
        <begin position="202"/>
        <end position="217"/>
    </location>
</feature>
<feature type="compositionally biased region" description="Basic and acidic residues" evidence="10">
    <location>
        <begin position="20"/>
        <end position="35"/>
    </location>
</feature>
<dbReference type="SUPFAM" id="SSF52540">
    <property type="entry name" value="P-loop containing nucleoside triphosphate hydrolases"/>
    <property type="match status" value="1"/>
</dbReference>
<dbReference type="PROSITE" id="PS51194">
    <property type="entry name" value="HELICASE_CTER"/>
    <property type="match status" value="1"/>
</dbReference>
<sequence>MSSWEEDQSTGFTVSTQRTDTTRHGSRETRSDARRFFAFRATDGTNRRTKRANGTKRTAAAPRRPTGGKAAAREVRIESKMALVHGHVLGTFVSLGGGGGGGGSGCYKCGEEGHFSRDCPNSGSGDGEDNDRGPLKGRRTQTPHCVGGKKSGGGCYKCGEEGHFSRECPNSESGDGEWNDRGPPKGNKDVYVGGKKSGGGECYKCGETGHFSRECPNNESSGEKGNKGTLNEIARECRETIGVPRWNARRGTRVKFFLRVGNCYKCNEAGHMARDCPNNNESTSTCQRSRDARGLVFHSSMYSVAPDGSTRPPIYVPPAPSEEESDIFQTIARGINFEKYDKIPVEATGSNVPRHVNSFADAQLNEAVMLNVTKANYVKPTPVQKYAIPCIMNERDLMACAQTGSGKTAAFLLPIISNILHEGVQGSSLDPVQSPQALCIAPTRELAIQIFMEARKFSYGTMVKPVVIYGGTSTGHQMRTLERGCTLLVATPGRLKDFRQRGKISFSKIKYLILDEADRMLDMGFEPEVRALVEQMGMPSKEERRTVMFSATFPEEIQKLAQDFLHNYIFLTVGRVGGTSSDIDQRVIAVGQFEKRDQLVEILHASGDRVLVFVDTKRNCDFLAVFLSQTGFPTTSIHGDRYQREREEALGDFKSGRCPVLCATAVAARGLDIPNVSHVVNFDLPTDINEYVHRIGRTGRIGNKGLATSFFDAERDAPLARSLIKILSDVRRRGELGLGYVPTFLEESAQGSLGSNYGPRGGPFGGRDTRKVTFNKFQDRGTSGDDWASTFQTTTSAPAEESWD</sequence>
<evidence type="ECO:0000256" key="7">
    <source>
        <dbReference type="ARBA" id="ARBA00047984"/>
    </source>
</evidence>
<dbReference type="InterPro" id="IPR001650">
    <property type="entry name" value="Helicase_C-like"/>
</dbReference>
<evidence type="ECO:0000259" key="11">
    <source>
        <dbReference type="PROSITE" id="PS50158"/>
    </source>
</evidence>
<feature type="short sequence motif" description="Q motif" evidence="9">
    <location>
        <begin position="357"/>
        <end position="385"/>
    </location>
</feature>
<dbReference type="InterPro" id="IPR014014">
    <property type="entry name" value="RNA_helicase_DEAD_Q_motif"/>
</dbReference>
<dbReference type="GO" id="GO:0005524">
    <property type="term" value="F:ATP binding"/>
    <property type="evidence" value="ECO:0007669"/>
    <property type="project" value="UniProtKB-KW"/>
</dbReference>
<dbReference type="GO" id="GO:0003724">
    <property type="term" value="F:RNA helicase activity"/>
    <property type="evidence" value="ECO:0007669"/>
    <property type="project" value="UniProtKB-EC"/>
</dbReference>
<keyword evidence="5" id="KW-0347">Helicase</keyword>
<feature type="domain" description="CCHC-type" evidence="11">
    <location>
        <begin position="263"/>
        <end position="278"/>
    </location>
</feature>
<dbReference type="EMBL" id="KX216820">
    <property type="protein sequence ID" value="AQX83025.1"/>
    <property type="molecule type" value="mRNA"/>
</dbReference>
<dbReference type="Pfam" id="PF00098">
    <property type="entry name" value="zf-CCHC"/>
    <property type="match status" value="4"/>
</dbReference>
<evidence type="ECO:0000259" key="14">
    <source>
        <dbReference type="PROSITE" id="PS51195"/>
    </source>
</evidence>
<comment type="similarity">
    <text evidence="1">Belongs to the DEAD box helicase family. DDX4/VASA subfamily.</text>
</comment>
<organism evidence="15">
    <name type="scientific">Oscarella lobularis</name>
    <name type="common">Bubble oscar sponge</name>
    <name type="synonym">Halisarca lobularis</name>
    <dbReference type="NCBI Taxonomy" id="121494"/>
    <lineage>
        <taxon>Eukaryota</taxon>
        <taxon>Metazoa</taxon>
        <taxon>Porifera</taxon>
        <taxon>Homoscleromorpha</taxon>
        <taxon>Homosclerophorida</taxon>
        <taxon>Oscarellidae</taxon>
        <taxon>Oscarella</taxon>
    </lineage>
</organism>
<dbReference type="SMART" id="SM00487">
    <property type="entry name" value="DEXDc"/>
    <property type="match status" value="1"/>
</dbReference>
<protein>
    <recommendedName>
        <fullName evidence="2">RNA helicase</fullName>
        <ecNumber evidence="2">3.6.4.13</ecNumber>
    </recommendedName>
</protein>
<evidence type="ECO:0000256" key="6">
    <source>
        <dbReference type="ARBA" id="ARBA00022840"/>
    </source>
</evidence>
<dbReference type="Gene3D" id="4.10.60.10">
    <property type="entry name" value="Zinc finger, CCHC-type"/>
    <property type="match status" value="4"/>
</dbReference>
<dbReference type="SMART" id="SM00490">
    <property type="entry name" value="HELICc"/>
    <property type="match status" value="1"/>
</dbReference>
<reference evidence="15" key="1">
    <citation type="submission" date="2016-05" db="EMBL/GenBank/DDBJ databases">
        <title>The stepping stone for understanding somatic and germ lines origins.</title>
        <authorList>
            <person name="Fierro-Constain L."/>
            <person name="Schenkelaars Q."/>
            <person name="Gazave E."/>
            <person name="Haguenauer A."/>
            <person name="Ereskovsky A."/>
            <person name="Borchiellini C."/>
        </authorList>
    </citation>
    <scope>NUCLEOTIDE SEQUENCE</scope>
</reference>
<evidence type="ECO:0000256" key="10">
    <source>
        <dbReference type="SAM" id="MobiDB-lite"/>
    </source>
</evidence>
<dbReference type="PROSITE" id="PS50158">
    <property type="entry name" value="ZF_CCHC"/>
    <property type="match status" value="4"/>
</dbReference>
<evidence type="ECO:0000259" key="12">
    <source>
        <dbReference type="PROSITE" id="PS51192"/>
    </source>
</evidence>
<feature type="compositionally biased region" description="Polar residues" evidence="10">
    <location>
        <begin position="9"/>
        <end position="19"/>
    </location>
</feature>
<feature type="domain" description="CCHC-type" evidence="11">
    <location>
        <begin position="155"/>
        <end position="170"/>
    </location>
</feature>
<dbReference type="CDD" id="cd18787">
    <property type="entry name" value="SF2_C_DEAD"/>
    <property type="match status" value="1"/>
</dbReference>
<dbReference type="InterPro" id="IPR036875">
    <property type="entry name" value="Znf_CCHC_sf"/>
</dbReference>
<dbReference type="GO" id="GO:0003676">
    <property type="term" value="F:nucleic acid binding"/>
    <property type="evidence" value="ECO:0007669"/>
    <property type="project" value="InterPro"/>
</dbReference>
<feature type="domain" description="Helicase C-terminal" evidence="13">
    <location>
        <begin position="595"/>
        <end position="749"/>
    </location>
</feature>
<feature type="region of interest" description="Disordered" evidence="10">
    <location>
        <begin position="776"/>
        <end position="804"/>
    </location>
</feature>
<dbReference type="PROSITE" id="PS00039">
    <property type="entry name" value="DEAD_ATP_HELICASE"/>
    <property type="match status" value="1"/>
</dbReference>
<dbReference type="InterPro" id="IPR014001">
    <property type="entry name" value="Helicase_ATP-bd"/>
</dbReference>
<evidence type="ECO:0000313" key="15">
    <source>
        <dbReference type="EMBL" id="AQX83025.1"/>
    </source>
</evidence>
<keyword evidence="6" id="KW-0067">ATP-binding</keyword>
<feature type="region of interest" description="Disordered" evidence="10">
    <location>
        <begin position="1"/>
        <end position="72"/>
    </location>
</feature>
<dbReference type="SMART" id="SM00343">
    <property type="entry name" value="ZnF_C2HC"/>
    <property type="match status" value="4"/>
</dbReference>
<dbReference type="EC" id="3.6.4.13" evidence="2"/>
<evidence type="ECO:0000256" key="1">
    <source>
        <dbReference type="ARBA" id="ARBA00010132"/>
    </source>
</evidence>
<dbReference type="PANTHER" id="PTHR47958">
    <property type="entry name" value="ATP-DEPENDENT RNA HELICASE DBP3"/>
    <property type="match status" value="1"/>
</dbReference>
<evidence type="ECO:0000256" key="9">
    <source>
        <dbReference type="PROSITE-ProRule" id="PRU00552"/>
    </source>
</evidence>
<name>A0A1W5RS64_OSCLO</name>
<dbReference type="SUPFAM" id="SSF57756">
    <property type="entry name" value="Retrovirus zinc finger-like domains"/>
    <property type="match status" value="4"/>
</dbReference>
<feature type="domain" description="CCHC-type" evidence="11">
    <location>
        <begin position="106"/>
        <end position="121"/>
    </location>
</feature>
<feature type="region of interest" description="Disordered" evidence="10">
    <location>
        <begin position="118"/>
        <end position="144"/>
    </location>
</feature>
<dbReference type="Pfam" id="PF00271">
    <property type="entry name" value="Helicase_C"/>
    <property type="match status" value="1"/>
</dbReference>
<dbReference type="FunFam" id="3.40.50.300:FF:000397">
    <property type="entry name" value="Probable ATP-dependent RNA helicase DDX4"/>
    <property type="match status" value="1"/>
</dbReference>
<evidence type="ECO:0000259" key="13">
    <source>
        <dbReference type="PROSITE" id="PS51194"/>
    </source>
</evidence>
<dbReference type="Gene3D" id="3.40.50.300">
    <property type="entry name" value="P-loop containing nucleotide triphosphate hydrolases"/>
    <property type="match status" value="2"/>
</dbReference>
<evidence type="ECO:0000256" key="5">
    <source>
        <dbReference type="ARBA" id="ARBA00022806"/>
    </source>
</evidence>
<keyword evidence="8" id="KW-0863">Zinc-finger</keyword>
<dbReference type="InterPro" id="IPR000629">
    <property type="entry name" value="RNA-helicase_DEAD-box_CS"/>
</dbReference>
<evidence type="ECO:0000256" key="3">
    <source>
        <dbReference type="ARBA" id="ARBA00022741"/>
    </source>
</evidence>